<dbReference type="InterPro" id="IPR004087">
    <property type="entry name" value="KH_dom"/>
</dbReference>
<protein>
    <recommendedName>
        <fullName evidence="3 11">KRR1 small subunit processome component</fullName>
    </recommendedName>
    <alternativeName>
        <fullName evidence="11">KRR-R motif-containing protein 1</fullName>
    </alternativeName>
</protein>
<evidence type="ECO:0000256" key="7">
    <source>
        <dbReference type="ARBA" id="ARBA00023242"/>
    </source>
</evidence>
<dbReference type="SUPFAM" id="SSF54791">
    <property type="entry name" value="Eukaryotic type KH-domain (KH-domain type I)"/>
    <property type="match status" value="1"/>
</dbReference>
<keyword evidence="7 11" id="KW-0539">Nucleus</keyword>
<reference evidence="14" key="1">
    <citation type="submission" date="2023-03" db="EMBL/GenBank/DDBJ databases">
        <title>Mating type loci evolution in Malassezia.</title>
        <authorList>
            <person name="Coelho M.A."/>
        </authorList>
    </citation>
    <scope>NUCLEOTIDE SEQUENCE</scope>
    <source>
        <strain evidence="14">CBS 12830</strain>
    </source>
</reference>
<accession>A0AAF0IXZ1</accession>
<dbReference type="Pfam" id="PF17903">
    <property type="entry name" value="KH_KRR1_1st"/>
    <property type="match status" value="1"/>
</dbReference>
<dbReference type="Pfam" id="PF21800">
    <property type="entry name" value="KH_KRR1_2nd"/>
    <property type="match status" value="1"/>
</dbReference>
<dbReference type="InterPro" id="IPR036612">
    <property type="entry name" value="KH_dom_type_1_sf"/>
</dbReference>
<proteinExistence type="inferred from homology"/>
<comment type="similarity">
    <text evidence="2 11">Belongs to the KRR1 family.</text>
</comment>
<evidence type="ECO:0000256" key="4">
    <source>
        <dbReference type="ARBA" id="ARBA00022517"/>
    </source>
</evidence>
<evidence type="ECO:0000313" key="15">
    <source>
        <dbReference type="Proteomes" id="UP001214415"/>
    </source>
</evidence>
<evidence type="ECO:0000256" key="9">
    <source>
        <dbReference type="ARBA" id="ARBA00024668"/>
    </source>
</evidence>
<dbReference type="GO" id="GO:0006364">
    <property type="term" value="P:rRNA processing"/>
    <property type="evidence" value="ECO:0007669"/>
    <property type="project" value="UniProtKB-KW"/>
</dbReference>
<evidence type="ECO:0000256" key="5">
    <source>
        <dbReference type="ARBA" id="ARBA00022552"/>
    </source>
</evidence>
<dbReference type="Proteomes" id="UP001214415">
    <property type="component" value="Chromosome 2"/>
</dbReference>
<dbReference type="AlphaFoldDB" id="A0AAF0IXZ1"/>
<dbReference type="InterPro" id="IPR048550">
    <property type="entry name" value="KRR1-like_KH1_euk"/>
</dbReference>
<evidence type="ECO:0000259" key="13">
    <source>
        <dbReference type="SMART" id="SM00322"/>
    </source>
</evidence>
<dbReference type="InterPro" id="IPR048549">
    <property type="entry name" value="KRR1-like_KH2_euk"/>
</dbReference>
<comment type="subcellular location">
    <subcellularLocation>
        <location evidence="1 11">Nucleus</location>
        <location evidence="1 11">Nucleolus</location>
    </subcellularLocation>
</comment>
<keyword evidence="6 11" id="KW-0694">RNA-binding</keyword>
<dbReference type="FunFam" id="3.30.1370.10:FF:000011">
    <property type="entry name" value="KRR1 small subunit processome component"/>
    <property type="match status" value="1"/>
</dbReference>
<dbReference type="FunFam" id="3.30.1370.10:FF:000014">
    <property type="entry name" value="KRR1 small subunit processome component"/>
    <property type="match status" value="1"/>
</dbReference>
<keyword evidence="5 11" id="KW-0698">rRNA processing</keyword>
<evidence type="ECO:0000313" key="14">
    <source>
        <dbReference type="EMBL" id="WFD22419.1"/>
    </source>
</evidence>
<keyword evidence="8 11" id="KW-0687">Ribonucleoprotein</keyword>
<dbReference type="SMART" id="SM00322">
    <property type="entry name" value="KH"/>
    <property type="match status" value="1"/>
</dbReference>
<feature type="compositionally biased region" description="Basic and acidic residues" evidence="12">
    <location>
        <begin position="287"/>
        <end position="318"/>
    </location>
</feature>
<feature type="domain" description="K Homology" evidence="13">
    <location>
        <begin position="138"/>
        <end position="210"/>
    </location>
</feature>
<dbReference type="CDD" id="cd22393">
    <property type="entry name" value="KH-I_KRR1_rpt1"/>
    <property type="match status" value="1"/>
</dbReference>
<dbReference type="PANTHER" id="PTHR12581">
    <property type="entry name" value="HIV-1 REV BINDING PROTEIN 2, 3"/>
    <property type="match status" value="1"/>
</dbReference>
<feature type="region of interest" description="Disordered" evidence="12">
    <location>
        <begin position="287"/>
        <end position="357"/>
    </location>
</feature>
<dbReference type="InterPro" id="IPR024166">
    <property type="entry name" value="rRNA_assembly_KRR1"/>
</dbReference>
<evidence type="ECO:0000256" key="1">
    <source>
        <dbReference type="ARBA" id="ARBA00004604"/>
    </source>
</evidence>
<dbReference type="InterPro" id="IPR041174">
    <property type="entry name" value="KRR1-like_KH1"/>
</dbReference>
<evidence type="ECO:0000256" key="12">
    <source>
        <dbReference type="SAM" id="MobiDB-lite"/>
    </source>
</evidence>
<feature type="region of interest" description="Disordered" evidence="12">
    <location>
        <begin position="248"/>
        <end position="275"/>
    </location>
</feature>
<evidence type="ECO:0000256" key="2">
    <source>
        <dbReference type="ARBA" id="ARBA00009344"/>
    </source>
</evidence>
<dbReference type="PANTHER" id="PTHR12581:SF0">
    <property type="entry name" value="KRR1 SMALL SUBUNIT PROCESSOME COMPONENT HOMOLOG"/>
    <property type="match status" value="1"/>
</dbReference>
<gene>
    <name evidence="14" type="primary">KRR1</name>
    <name evidence="14" type="ORF">MEQU1_001089</name>
</gene>
<feature type="compositionally biased region" description="Basic and acidic residues" evidence="12">
    <location>
        <begin position="328"/>
        <end position="357"/>
    </location>
</feature>
<evidence type="ECO:0000256" key="6">
    <source>
        <dbReference type="ARBA" id="ARBA00022884"/>
    </source>
</evidence>
<evidence type="ECO:0000256" key="11">
    <source>
        <dbReference type="PIRNR" id="PIRNR006515"/>
    </source>
</evidence>
<dbReference type="CDD" id="cd22394">
    <property type="entry name" value="KH-I_KRR1_rpt2"/>
    <property type="match status" value="1"/>
</dbReference>
<name>A0AAF0IXZ1_9BASI</name>
<dbReference type="GO" id="GO:0032040">
    <property type="term" value="C:small-subunit processome"/>
    <property type="evidence" value="ECO:0007669"/>
    <property type="project" value="TreeGrafter"/>
</dbReference>
<comment type="function">
    <text evidence="9">Required for 40S ribosome biogenesis. Involved in nucleolar processing of pre-18S ribosomal RNA and ribosome assembly. Essential for vegetative growth.</text>
</comment>
<sequence>MSSGEVTTEVVNKNKRFRKDKRMYYILMKAWDTDDIDHWKIDKFTQEDNPHPFLEESSFATLFPKYREKYLREIWGHVTTALEKHGIACTLDLVQGSMSVRTTRKTFDPYIILRARDLIKLLSRSVPFTQAVKILQDDTACDVIKIGNIVRNKERFVKRRQRIIGPNGNTLKAIELLTGCYVLVQGNTVSAMGSYKSLKEVRRIVLDCMKNIHPIYHIKELMIKRELAKDPKLATESWDRFLPKFKKQNVKSKPRKEAPKRKVYTPFPPAPQPRKVDLQLESGEYFLKPHEKKRNEQAKKLEAQAKHAIEREREREKAFIAPDEPLPGDEKKKKEKKEKKEKSKSKDSSKKRKRESD</sequence>
<dbReference type="GO" id="GO:0003723">
    <property type="term" value="F:RNA binding"/>
    <property type="evidence" value="ECO:0007669"/>
    <property type="project" value="UniProtKB-KW"/>
</dbReference>
<dbReference type="EMBL" id="CP119901">
    <property type="protein sequence ID" value="WFD22419.1"/>
    <property type="molecule type" value="Genomic_DNA"/>
</dbReference>
<evidence type="ECO:0000256" key="3">
    <source>
        <dbReference type="ARBA" id="ARBA00017405"/>
    </source>
</evidence>
<dbReference type="InterPro" id="IPR048548">
    <property type="entry name" value="KRR1-like_KH2"/>
</dbReference>
<evidence type="ECO:0000256" key="8">
    <source>
        <dbReference type="ARBA" id="ARBA00023274"/>
    </source>
</evidence>
<dbReference type="Gene3D" id="3.30.1370.10">
    <property type="entry name" value="K Homology domain, type 1"/>
    <property type="match status" value="2"/>
</dbReference>
<evidence type="ECO:0000256" key="10">
    <source>
        <dbReference type="ARBA" id="ARBA00025908"/>
    </source>
</evidence>
<dbReference type="PIRSF" id="PIRSF006515">
    <property type="entry name" value="KRR1"/>
    <property type="match status" value="1"/>
</dbReference>
<comment type="subunit">
    <text evidence="10">Component of the ribosomal small subunit (SSU) processome composed of at least 40 protein subunits and snoRNA U3. Interacts with snoRNA U3. Interacts with MPP10, KRI1 and with ribosomal proteins RPS1A, RPS4A, RPS4B, RPS8A, RPS8B, RPS11A, RPS11B, RPS13, RPS24, RPS25, RPL4A, RPL7B, RPL8, RPL23, RPL25 and RPL28.</text>
</comment>
<keyword evidence="4 11" id="KW-0690">Ribosome biogenesis</keyword>
<keyword evidence="15" id="KW-1185">Reference proteome</keyword>
<feature type="compositionally biased region" description="Basic residues" evidence="12">
    <location>
        <begin position="248"/>
        <end position="263"/>
    </location>
</feature>
<organism evidence="14 15">
    <name type="scientific">Malassezia equina</name>
    <dbReference type="NCBI Taxonomy" id="1381935"/>
    <lineage>
        <taxon>Eukaryota</taxon>
        <taxon>Fungi</taxon>
        <taxon>Dikarya</taxon>
        <taxon>Basidiomycota</taxon>
        <taxon>Ustilaginomycotina</taxon>
        <taxon>Malasseziomycetes</taxon>
        <taxon>Malasseziales</taxon>
        <taxon>Malasseziaceae</taxon>
        <taxon>Malassezia</taxon>
    </lineage>
</organism>